<dbReference type="KEGG" id="cvr:CHLNCDRAFT_51187"/>
<feature type="region of interest" description="Disordered" evidence="12">
    <location>
        <begin position="83"/>
        <end position="135"/>
    </location>
</feature>
<dbReference type="PANTHER" id="PTHR13373:SF21">
    <property type="entry name" value="NUCLEAR PORE COMPLEX PROTEIN NUP85"/>
    <property type="match status" value="1"/>
</dbReference>
<dbReference type="SUPFAM" id="SSF75553">
    <property type="entry name" value="Smc hinge domain"/>
    <property type="match status" value="1"/>
</dbReference>
<evidence type="ECO:0000256" key="2">
    <source>
        <dbReference type="ARBA" id="ARBA00005573"/>
    </source>
</evidence>
<feature type="compositionally biased region" description="Pro residues" evidence="12">
    <location>
        <begin position="124"/>
        <end position="134"/>
    </location>
</feature>
<evidence type="ECO:0000256" key="10">
    <source>
        <dbReference type="RuleBase" id="RU365073"/>
    </source>
</evidence>
<feature type="compositionally biased region" description="Low complexity" evidence="12">
    <location>
        <begin position="153"/>
        <end position="171"/>
    </location>
</feature>
<dbReference type="SUPFAM" id="SSF52540">
    <property type="entry name" value="P-loop containing nucleoside triphosphate hydrolases"/>
    <property type="match status" value="1"/>
</dbReference>
<keyword evidence="4 10" id="KW-0509">mRNA transport</keyword>
<feature type="coiled-coil region" evidence="11">
    <location>
        <begin position="1073"/>
        <end position="1107"/>
    </location>
</feature>
<dbReference type="GO" id="GO:0005694">
    <property type="term" value="C:chromosome"/>
    <property type="evidence" value="ECO:0007669"/>
    <property type="project" value="InterPro"/>
</dbReference>
<dbReference type="SMART" id="SM00968">
    <property type="entry name" value="SMC_hinge"/>
    <property type="match status" value="1"/>
</dbReference>
<comment type="subunit">
    <text evidence="10">Component of the nuclear pore complex (NPC).</text>
</comment>
<dbReference type="GO" id="GO:0006406">
    <property type="term" value="P:mRNA export from nucleus"/>
    <property type="evidence" value="ECO:0007669"/>
    <property type="project" value="TreeGrafter"/>
</dbReference>
<feature type="compositionally biased region" description="Basic and acidic residues" evidence="12">
    <location>
        <begin position="8"/>
        <end position="18"/>
    </location>
</feature>
<dbReference type="RefSeq" id="XP_005849227.1">
    <property type="nucleotide sequence ID" value="XM_005849165.1"/>
</dbReference>
<keyword evidence="8 10" id="KW-0906">Nuclear pore complex</keyword>
<dbReference type="Gene3D" id="3.40.50.300">
    <property type="entry name" value="P-loop containing nucleotide triphosphate hydrolases"/>
    <property type="match status" value="2"/>
</dbReference>
<feature type="region of interest" description="Disordered" evidence="12">
    <location>
        <begin position="1"/>
        <end position="22"/>
    </location>
</feature>
<evidence type="ECO:0000256" key="7">
    <source>
        <dbReference type="ARBA" id="ARBA00023054"/>
    </source>
</evidence>
<feature type="coiled-coil region" evidence="11">
    <location>
        <begin position="1307"/>
        <end position="1383"/>
    </location>
</feature>
<name>E1ZAW1_CHLVA</name>
<dbReference type="GO" id="GO:0031965">
    <property type="term" value="C:nuclear membrane"/>
    <property type="evidence" value="ECO:0007669"/>
    <property type="project" value="UniProtKB-UniRule"/>
</dbReference>
<evidence type="ECO:0000259" key="13">
    <source>
        <dbReference type="SMART" id="SM00968"/>
    </source>
</evidence>
<comment type="function">
    <text evidence="10">Functions as a component of the nuclear pore complex (NPC).</text>
</comment>
<reference evidence="14 15" key="1">
    <citation type="journal article" date="2010" name="Plant Cell">
        <title>The Chlorella variabilis NC64A genome reveals adaptation to photosymbiosis, coevolution with viruses, and cryptic sex.</title>
        <authorList>
            <person name="Blanc G."/>
            <person name="Duncan G."/>
            <person name="Agarkova I."/>
            <person name="Borodovsky M."/>
            <person name="Gurnon J."/>
            <person name="Kuo A."/>
            <person name="Lindquist E."/>
            <person name="Lucas S."/>
            <person name="Pangilinan J."/>
            <person name="Polle J."/>
            <person name="Salamov A."/>
            <person name="Terry A."/>
            <person name="Yamada T."/>
            <person name="Dunigan D.D."/>
            <person name="Grigoriev I.V."/>
            <person name="Claverie J.M."/>
            <person name="Van Etten J.L."/>
        </authorList>
    </citation>
    <scope>NUCLEOTIDE SEQUENCE [LARGE SCALE GENOMIC DNA]</scope>
    <source>
        <strain evidence="14 15">NC64A</strain>
    </source>
</reference>
<keyword evidence="7 11" id="KW-0175">Coiled coil</keyword>
<dbReference type="eggNOG" id="KOG0933">
    <property type="taxonomic scope" value="Eukaryota"/>
</dbReference>
<dbReference type="Pfam" id="PF07575">
    <property type="entry name" value="Nucleopor_Nup85"/>
    <property type="match status" value="1"/>
</dbReference>
<dbReference type="Gene3D" id="1.10.287.1490">
    <property type="match status" value="1"/>
</dbReference>
<dbReference type="GO" id="GO:0045893">
    <property type="term" value="P:positive regulation of DNA-templated transcription"/>
    <property type="evidence" value="ECO:0007669"/>
    <property type="project" value="TreeGrafter"/>
</dbReference>
<feature type="domain" description="SMC hinge" evidence="13">
    <location>
        <begin position="1393"/>
        <end position="1513"/>
    </location>
</feature>
<dbReference type="GO" id="GO:0017056">
    <property type="term" value="F:structural constituent of nuclear pore"/>
    <property type="evidence" value="ECO:0007669"/>
    <property type="project" value="TreeGrafter"/>
</dbReference>
<dbReference type="eggNOG" id="KOG2271">
    <property type="taxonomic scope" value="Eukaryota"/>
</dbReference>
<evidence type="ECO:0000256" key="11">
    <source>
        <dbReference type="SAM" id="Coils"/>
    </source>
</evidence>
<evidence type="ECO:0000256" key="3">
    <source>
        <dbReference type="ARBA" id="ARBA00022448"/>
    </source>
</evidence>
<gene>
    <name evidence="14" type="ORF">CHLNCDRAFT_51187</name>
</gene>
<dbReference type="InterPro" id="IPR010935">
    <property type="entry name" value="SMC_hinge"/>
</dbReference>
<evidence type="ECO:0000256" key="4">
    <source>
        <dbReference type="ARBA" id="ARBA00022816"/>
    </source>
</evidence>
<keyword evidence="6 10" id="KW-0811">Translocation</keyword>
<dbReference type="Proteomes" id="UP000008141">
    <property type="component" value="Unassembled WGS sequence"/>
</dbReference>
<feature type="coiled-coil region" evidence="11">
    <location>
        <begin position="1747"/>
        <end position="1788"/>
    </location>
</feature>
<dbReference type="InterPro" id="IPR036277">
    <property type="entry name" value="SMC_hinge_sf"/>
</dbReference>
<evidence type="ECO:0000256" key="6">
    <source>
        <dbReference type="ARBA" id="ARBA00023010"/>
    </source>
</evidence>
<organism evidence="15">
    <name type="scientific">Chlorella variabilis</name>
    <name type="common">Green alga</name>
    <dbReference type="NCBI Taxonomy" id="554065"/>
    <lineage>
        <taxon>Eukaryota</taxon>
        <taxon>Viridiplantae</taxon>
        <taxon>Chlorophyta</taxon>
        <taxon>core chlorophytes</taxon>
        <taxon>Trebouxiophyceae</taxon>
        <taxon>Chlorellales</taxon>
        <taxon>Chlorellaceae</taxon>
        <taxon>Chlorella clade</taxon>
        <taxon>Chlorella</taxon>
    </lineage>
</organism>
<evidence type="ECO:0000256" key="1">
    <source>
        <dbReference type="ARBA" id="ARBA00004567"/>
    </source>
</evidence>
<keyword evidence="9 10" id="KW-0539">Nucleus</keyword>
<feature type="region of interest" description="Disordered" evidence="12">
    <location>
        <begin position="153"/>
        <end position="180"/>
    </location>
</feature>
<evidence type="ECO:0000313" key="15">
    <source>
        <dbReference type="Proteomes" id="UP000008141"/>
    </source>
</evidence>
<sequence length="2055" mass="215583">MATRGRHTRDDGQREFTGRVRRWNRVWAPSKEPKSKELRFQRWMRTDERPPQLAGPRHAYIVPYKDPAAKPYPLHRMVPPPGPPGLPAMAAPAAGAAGIKRGKSQPALADAHHSGPPAAAAPAPLQPPAAPPPKIKLKFTLGARIDAANAAAGAGGAAPSPAAAAASMGSPPAAPGQPVTLATVPARGNRLHISFGLGNELHVADIDTNGKEQSTASVVQWGQLTAGQRRIAYDSVALYQQLHQRALDPLSPEGWSAAMQYSKTVSSILAADGVRGAEATADELSALQERALWDLLSLFFLESSSSGGGGGGEGMVAQDLARWLRGNATAVAGGVAASPLPGAVAAQLRGASLPEGEPPYWPAVTRLVALGWIDDAIELLGLHSAWLRYDGSGVLEAADGAARALVGALEAATLLLRRFPVLSAAGVVQGAGRECATPSEFAAYRRTWQAQSAALAADGGMWVACEGADAATARGLRAVLGVLAGDEEALAAAAASWLELLVSQLLHVYPAARPQAELRQLAQRAFEAGGGASASDFLQVAAALLEACCELDAQAAMRVCSSFCSSWFMAHAPDLMAAHPAGAGVLGRELPHLGGSQVEFYTLEYASSLMAHAPTWPLAAAYLAWCPAHGQAALEALLRRLPLEAAEPWVARKGAELARYHGLTRVAEDVERMQGVLCWQAGMLGAALAWLGRCGDVPRVNEALAPLAAAVSEGRVSEEQAAALDALQPVLETLPPGSCNAALLSVHRLLKGGTSSGSGSGGMHAAVAALAQLPEAMRDSCLQLVCTAVPVMPPGELSERDVLYLLQWLLNAEGRLPPGKQGSMLAAAVQTARLALVRSLAASHMKQPPEVMHSKRNWNCQHSAVHHSSYSEGSRGLRLRVVLRKGAEVLQAARRLLQRTAAAPAAGRLALPAMAHITSVRLQGFKSVSQLDVRFGRGLNVIVGANGCGKSSLLDALCFAFAAAPRSLSVASLAELQNSDSNQVCEVCVQLQTGRGTGREMHTVQAALTPDGTRAYKVNGRQRSGKEVREFLRGLGVCLDSAAAVIKQARVTSLADSASPADLAAVVAEASGLGRWNEEVSAASEELKRTRKAVVEVQASLATMEEAAAVDGEKLRAVERLHQIDHEAADMAQRMAGMLQAGVELCRSQAAAGQAATEAASARLAEARVQVDRWQGEVEDARQQLAAAQEQAGVTGGDEVLPLQQAVAAAEEEVRLLMEQQQRRHQLEAQLEQAAAAVQQLAATHSQAAVELAECQQAHCRLDAELQQAESAATLSALHASLAAEERQLAAAVAAKELAVAAAKATAMETSGRLQELQVEQQRLRNAALVAGSEPGCDDSSRQGRPQLRLKLEMEAVQQRGRLQQIQQQEQQLQVEVGMLAAQLGRTAPSSSGATWRPLHQCFSLQEPQRCQQYATALQVLAGSKLDVVVVDSLEAAGQLLAAGGGTRIWPLDSLVATDHTLQQRRATQHFPSGQVVLPVDLLHSEASYRPAVLRAFGGHVIAATDAVAEQLINRFSIPSITPDGKGGWRGPGIAVSQSPMHLKISLAAAERQLAAVQQEVASAQVVLDACQQQQLDAQQQEDAAEAASAELAAAEREVHACQLQLARQRAAHADAAAVVARMQAELAAKRQLLQSLDAEGAGGSNSGAQAALGREQQRLAVSAVALERRAQAAAAELAEAAARVAAAEDELALLQAEPAWAAVMDSRRGELASAMAALLAKQQEHCEQSAAVADRQKEGERTANQLSMAEQALDAAEVAAARLRAAAVCLEGVQRDLQQELQALLREVPELGAVVQAPQSRGDHGSSGSGTQSVDQVQQACAKLARQRVRLLQERQHISAASLPLSEQLRFREQQARLVASRQQAATLETAAQRLQEGITCANSQVLAMNEAVFRAIATTFQSLVAAVMPAYHLRLRKVGAEVHEGVRLEFAHSPAGAAAADEAPSDIADGGSGEWRTGLDALSGGQRTMVALAFTVAVARLFCTLSGSGNNGSGTSVSACRQVLCVSHNAAFQQLCQHVVRLTRGPAGTQLAEGSVGVAPPAAGGRSKKARNA</sequence>
<dbReference type="GO" id="GO:0031080">
    <property type="term" value="C:nuclear pore outer ring"/>
    <property type="evidence" value="ECO:0007669"/>
    <property type="project" value="TreeGrafter"/>
</dbReference>
<dbReference type="EMBL" id="GL433840">
    <property type="protein sequence ID" value="EFN57125.1"/>
    <property type="molecule type" value="Genomic_DNA"/>
</dbReference>
<dbReference type="GO" id="GO:0051276">
    <property type="term" value="P:chromosome organization"/>
    <property type="evidence" value="ECO:0007669"/>
    <property type="project" value="InterPro"/>
</dbReference>
<dbReference type="STRING" id="554065.E1ZAW1"/>
<feature type="compositionally biased region" description="Low complexity" evidence="12">
    <location>
        <begin position="2038"/>
        <end position="2047"/>
    </location>
</feature>
<evidence type="ECO:0000256" key="9">
    <source>
        <dbReference type="ARBA" id="ARBA00023242"/>
    </source>
</evidence>
<feature type="coiled-coil region" evidence="11">
    <location>
        <begin position="1547"/>
        <end position="1640"/>
    </location>
</feature>
<dbReference type="OrthoDB" id="17644at2759"/>
<dbReference type="Pfam" id="PF06470">
    <property type="entry name" value="SMC_hinge"/>
    <property type="match status" value="1"/>
</dbReference>
<dbReference type="GeneID" id="17356479"/>
<comment type="similarity">
    <text evidence="2 10">Belongs to the nucleoporin Nup85 family.</text>
</comment>
<evidence type="ECO:0000256" key="5">
    <source>
        <dbReference type="ARBA" id="ARBA00022927"/>
    </source>
</evidence>
<keyword evidence="5 10" id="KW-0653">Protein transport</keyword>
<accession>E1ZAW1</accession>
<feature type="region of interest" description="Disordered" evidence="12">
    <location>
        <begin position="2032"/>
        <end position="2055"/>
    </location>
</feature>
<dbReference type="InterPro" id="IPR011502">
    <property type="entry name" value="Nucleoporin_Nup85"/>
</dbReference>
<dbReference type="InterPro" id="IPR027417">
    <property type="entry name" value="P-loop_NTPase"/>
</dbReference>
<evidence type="ECO:0000256" key="12">
    <source>
        <dbReference type="SAM" id="MobiDB-lite"/>
    </source>
</evidence>
<proteinExistence type="inferred from homology"/>
<keyword evidence="10" id="KW-0472">Membrane</keyword>
<feature type="coiled-coil region" evidence="11">
    <location>
        <begin position="1164"/>
        <end position="1244"/>
    </location>
</feature>
<dbReference type="GO" id="GO:0005524">
    <property type="term" value="F:ATP binding"/>
    <property type="evidence" value="ECO:0007669"/>
    <property type="project" value="InterPro"/>
</dbReference>
<evidence type="ECO:0000313" key="14">
    <source>
        <dbReference type="EMBL" id="EFN57125.1"/>
    </source>
</evidence>
<feature type="coiled-coil region" evidence="11">
    <location>
        <begin position="1664"/>
        <end position="1698"/>
    </location>
</feature>
<dbReference type="InterPro" id="IPR003395">
    <property type="entry name" value="RecF/RecN/SMC_N"/>
</dbReference>
<evidence type="ECO:0000256" key="8">
    <source>
        <dbReference type="ARBA" id="ARBA00023132"/>
    </source>
</evidence>
<dbReference type="Pfam" id="PF02463">
    <property type="entry name" value="SMC_N"/>
    <property type="match status" value="1"/>
</dbReference>
<dbReference type="GO" id="GO:0006606">
    <property type="term" value="P:protein import into nucleus"/>
    <property type="evidence" value="ECO:0007669"/>
    <property type="project" value="TreeGrafter"/>
</dbReference>
<feature type="compositionally biased region" description="Low complexity" evidence="12">
    <location>
        <begin position="87"/>
        <end position="98"/>
    </location>
</feature>
<protein>
    <recommendedName>
        <fullName evidence="10">Nuclear pore complex protein Nup85</fullName>
    </recommendedName>
</protein>
<keyword evidence="3 10" id="KW-0813">Transport</keyword>
<comment type="subcellular location">
    <subcellularLocation>
        <location evidence="1 10">Nucleus</location>
        <location evidence="1 10">Nuclear pore complex</location>
    </subcellularLocation>
</comment>
<dbReference type="PANTHER" id="PTHR13373">
    <property type="entry name" value="FROUNT PROTEIN-RELATED"/>
    <property type="match status" value="1"/>
</dbReference>
<dbReference type="InParanoid" id="E1ZAW1"/>
<keyword evidence="15" id="KW-1185">Reference proteome</keyword>